<evidence type="ECO:0000313" key="3">
    <source>
        <dbReference type="Proteomes" id="UP000190683"/>
    </source>
</evidence>
<feature type="chain" id="PRO_5012774965" description="Lipocalin-like domain-containing protein" evidence="1">
    <location>
        <begin position="24"/>
        <end position="165"/>
    </location>
</feature>
<accession>A0A1T0CL21</accession>
<dbReference type="RefSeq" id="WP_078318589.1">
    <property type="nucleotide sequence ID" value="NZ_MUYV01000021.1"/>
</dbReference>
<dbReference type="AlphaFoldDB" id="A0A1T0CL21"/>
<organism evidence="2 3">
    <name type="scientific">Moraxella porci DSM 25326</name>
    <dbReference type="NCBI Taxonomy" id="573983"/>
    <lineage>
        <taxon>Bacteria</taxon>
        <taxon>Pseudomonadati</taxon>
        <taxon>Pseudomonadota</taxon>
        <taxon>Gammaproteobacteria</taxon>
        <taxon>Moraxellales</taxon>
        <taxon>Moraxellaceae</taxon>
        <taxon>Moraxella</taxon>
    </lineage>
</organism>
<comment type="caution">
    <text evidence="2">The sequence shown here is derived from an EMBL/GenBank/DDBJ whole genome shotgun (WGS) entry which is preliminary data.</text>
</comment>
<name>A0A1T0CL21_9GAMM</name>
<dbReference type="EMBL" id="MUYV01000021">
    <property type="protein sequence ID" value="OOS23058.1"/>
    <property type="molecule type" value="Genomic_DNA"/>
</dbReference>
<proteinExistence type="predicted"/>
<gene>
    <name evidence="2" type="ORF">B0681_10110</name>
</gene>
<reference evidence="2 3" key="1">
    <citation type="submission" date="2017-02" db="EMBL/GenBank/DDBJ databases">
        <title>Draft genome sequence of Moraxella porci CCUG 54912T type strain.</title>
        <authorList>
            <person name="Salva-Serra F."/>
            <person name="Engstrom-Jakobsson H."/>
            <person name="Thorell K."/>
            <person name="Jaen-Luchoro D."/>
            <person name="Gonzales-Siles L."/>
            <person name="Karlsson R."/>
            <person name="Yazdan S."/>
            <person name="Boulund F."/>
            <person name="Johnning A."/>
            <person name="Engstrand L."/>
            <person name="Kristiansson E."/>
            <person name="Moore E."/>
        </authorList>
    </citation>
    <scope>NUCLEOTIDE SEQUENCE [LARGE SCALE GENOMIC DNA]</scope>
    <source>
        <strain evidence="2 3">CCUG 54912</strain>
    </source>
</reference>
<sequence length="165" mass="19327">MKKCMITMLLPMLLVLVSSPVWANTSKLNTQEKQLLGKWLCQYDYKGADFASRGYYHVEYLADKTYVQHDVAKLTTEWFGETISGMTRYGSNGDWWIEDGRIYDRPVELFKFEYDPRLGAIPYWVETAQPDGSVYDERITQLTRTQLITLQRIDDDEAEMVCQRL</sequence>
<feature type="signal peptide" evidence="1">
    <location>
        <begin position="1"/>
        <end position="23"/>
    </location>
</feature>
<dbReference type="Proteomes" id="UP000190683">
    <property type="component" value="Unassembled WGS sequence"/>
</dbReference>
<protein>
    <recommendedName>
        <fullName evidence="4">Lipocalin-like domain-containing protein</fullName>
    </recommendedName>
</protein>
<keyword evidence="1" id="KW-0732">Signal</keyword>
<evidence type="ECO:0008006" key="4">
    <source>
        <dbReference type="Google" id="ProtNLM"/>
    </source>
</evidence>
<evidence type="ECO:0000256" key="1">
    <source>
        <dbReference type="SAM" id="SignalP"/>
    </source>
</evidence>
<keyword evidence="3" id="KW-1185">Reference proteome</keyword>
<evidence type="ECO:0000313" key="2">
    <source>
        <dbReference type="EMBL" id="OOS23058.1"/>
    </source>
</evidence>
<dbReference type="STRING" id="573983.B0681_10110"/>